<dbReference type="KEGG" id="gur:Gura_4383"/>
<dbReference type="OrthoDB" id="5395706at2"/>
<organism evidence="8 9">
    <name type="scientific">Geotalea uraniireducens (strain Rf4)</name>
    <name type="common">Geobacter uraniireducens</name>
    <dbReference type="NCBI Taxonomy" id="351605"/>
    <lineage>
        <taxon>Bacteria</taxon>
        <taxon>Pseudomonadati</taxon>
        <taxon>Thermodesulfobacteriota</taxon>
        <taxon>Desulfuromonadia</taxon>
        <taxon>Geobacterales</taxon>
        <taxon>Geobacteraceae</taxon>
        <taxon>Geotalea</taxon>
    </lineage>
</organism>
<dbReference type="InterPro" id="IPR007816">
    <property type="entry name" value="ResB-like_domain"/>
</dbReference>
<feature type="transmembrane region" description="Helical" evidence="6">
    <location>
        <begin position="12"/>
        <end position="36"/>
    </location>
</feature>
<feature type="transmembrane region" description="Helical" evidence="6">
    <location>
        <begin position="56"/>
        <end position="80"/>
    </location>
</feature>
<dbReference type="STRING" id="351605.Gura_4383"/>
<name>A5G9Q8_GEOUR</name>
<reference evidence="8 9" key="1">
    <citation type="submission" date="2007-05" db="EMBL/GenBank/DDBJ databases">
        <title>Complete sequence of Geobacter uraniireducens Rf4.</title>
        <authorList>
            <consortium name="US DOE Joint Genome Institute"/>
            <person name="Copeland A."/>
            <person name="Lucas S."/>
            <person name="Lapidus A."/>
            <person name="Barry K."/>
            <person name="Detter J.C."/>
            <person name="Glavina del Rio T."/>
            <person name="Hammon N."/>
            <person name="Israni S."/>
            <person name="Dalin E."/>
            <person name="Tice H."/>
            <person name="Pitluck S."/>
            <person name="Chertkov O."/>
            <person name="Brettin T."/>
            <person name="Bruce D."/>
            <person name="Han C."/>
            <person name="Schmutz J."/>
            <person name="Larimer F."/>
            <person name="Land M."/>
            <person name="Hauser L."/>
            <person name="Kyrpides N."/>
            <person name="Mikhailova N."/>
            <person name="Shelobolina E."/>
            <person name="Aklujkar M."/>
            <person name="Lovley D."/>
            <person name="Richardson P."/>
        </authorList>
    </citation>
    <scope>NUCLEOTIDE SEQUENCE [LARGE SCALE GENOMIC DNA]</scope>
    <source>
        <strain evidence="8 9">Rf4</strain>
    </source>
</reference>
<evidence type="ECO:0000256" key="5">
    <source>
        <dbReference type="ARBA" id="ARBA00023136"/>
    </source>
</evidence>
<keyword evidence="2 6" id="KW-0812">Transmembrane</keyword>
<dbReference type="GO" id="GO:0016020">
    <property type="term" value="C:membrane"/>
    <property type="evidence" value="ECO:0007669"/>
    <property type="project" value="UniProtKB-SubCell"/>
</dbReference>
<dbReference type="Proteomes" id="UP000006695">
    <property type="component" value="Chromosome"/>
</dbReference>
<feature type="transmembrane region" description="Helical" evidence="6">
    <location>
        <begin position="211"/>
        <end position="231"/>
    </location>
</feature>
<keyword evidence="3" id="KW-0201">Cytochrome c-type biogenesis</keyword>
<keyword evidence="5 6" id="KW-0472">Membrane</keyword>
<evidence type="ECO:0000256" key="4">
    <source>
        <dbReference type="ARBA" id="ARBA00022989"/>
    </source>
</evidence>
<dbReference type="EMBL" id="CP000698">
    <property type="protein sequence ID" value="ABQ28526.1"/>
    <property type="molecule type" value="Genomic_DNA"/>
</dbReference>
<keyword evidence="4 6" id="KW-1133">Transmembrane helix</keyword>
<evidence type="ECO:0000256" key="3">
    <source>
        <dbReference type="ARBA" id="ARBA00022748"/>
    </source>
</evidence>
<evidence type="ECO:0000256" key="6">
    <source>
        <dbReference type="SAM" id="Phobius"/>
    </source>
</evidence>
<evidence type="ECO:0000313" key="8">
    <source>
        <dbReference type="EMBL" id="ABQ28526.1"/>
    </source>
</evidence>
<feature type="transmembrane region" description="Helical" evidence="6">
    <location>
        <begin position="92"/>
        <end position="114"/>
    </location>
</feature>
<evidence type="ECO:0000256" key="1">
    <source>
        <dbReference type="ARBA" id="ARBA00004141"/>
    </source>
</evidence>
<dbReference type="HOGENOM" id="CLU_1228479_0_0_7"/>
<evidence type="ECO:0000256" key="2">
    <source>
        <dbReference type="ARBA" id="ARBA00022692"/>
    </source>
</evidence>
<dbReference type="RefSeq" id="WP_011941152.1">
    <property type="nucleotide sequence ID" value="NC_009483.1"/>
</dbReference>
<protein>
    <recommendedName>
        <fullName evidence="7">ResB-like domain-containing protein</fullName>
    </recommendedName>
</protein>
<feature type="domain" description="ResB-like" evidence="7">
    <location>
        <begin position="96"/>
        <end position="194"/>
    </location>
</feature>
<evidence type="ECO:0000313" key="9">
    <source>
        <dbReference type="Proteomes" id="UP000006695"/>
    </source>
</evidence>
<evidence type="ECO:0000259" key="7">
    <source>
        <dbReference type="Pfam" id="PF05140"/>
    </source>
</evidence>
<keyword evidence="9" id="KW-1185">Reference proteome</keyword>
<dbReference type="AlphaFoldDB" id="A5G9Q8"/>
<comment type="subcellular location">
    <subcellularLocation>
        <location evidence="1">Membrane</location>
        <topology evidence="1">Multi-pass membrane protein</topology>
    </subcellularLocation>
</comment>
<gene>
    <name evidence="8" type="ordered locus">Gura_4383</name>
</gene>
<accession>A5G9Q8</accession>
<proteinExistence type="predicted"/>
<dbReference type="GO" id="GO:0017004">
    <property type="term" value="P:cytochrome complex assembly"/>
    <property type="evidence" value="ECO:0007669"/>
    <property type="project" value="UniProtKB-KW"/>
</dbReference>
<sequence>MLNNFYNRLASLSLGIWLMFGVVVLLGVGSFSGGGAESSSINDMPLFYWLKETPIVFSWWLWLTIGLLGVLALNTVLCSIESLRSKYGRAKFLTLIAPQVMHAGFLFIVLAHLFSAYGGLKGVMQVNEGESIGFPDGTRIELGNITAETGPMGMMTGYSADVRYGTSGGTVKQTISPNHPFFYKGFGVYLKDVQAVPYRIALVEIHREPGAALALAGALLFTIGNVVLLAVRRGR</sequence>
<dbReference type="Pfam" id="PF05140">
    <property type="entry name" value="ResB"/>
    <property type="match status" value="1"/>
</dbReference>